<dbReference type="SMART" id="SM00212">
    <property type="entry name" value="UBCc"/>
    <property type="match status" value="1"/>
</dbReference>
<evidence type="ECO:0000256" key="1">
    <source>
        <dbReference type="ARBA" id="ARBA00012486"/>
    </source>
</evidence>
<dbReference type="CDD" id="cd23837">
    <property type="entry name" value="UBCc_UBE2O"/>
    <property type="match status" value="1"/>
</dbReference>
<dbReference type="PANTHER" id="PTHR46116">
    <property type="entry name" value="(E3-INDEPENDENT) E2 UBIQUITIN-CONJUGATING ENZYME"/>
    <property type="match status" value="1"/>
</dbReference>
<evidence type="ECO:0000256" key="2">
    <source>
        <dbReference type="ARBA" id="ARBA00022679"/>
    </source>
</evidence>
<dbReference type="InterPro" id="IPR057734">
    <property type="entry name" value="UBE2O-like_SH3-C"/>
</dbReference>
<feature type="compositionally biased region" description="Polar residues" evidence="6">
    <location>
        <begin position="545"/>
        <end position="556"/>
    </location>
</feature>
<dbReference type="OrthoDB" id="47801at2759"/>
<protein>
    <recommendedName>
        <fullName evidence="1">E2 ubiquitin-conjugating enzyme</fullName>
        <ecNumber evidence="1">2.3.2.23</ecNumber>
    </recommendedName>
</protein>
<keyword evidence="9" id="KW-1185">Reference proteome</keyword>
<keyword evidence="5" id="KW-0067">ATP-binding</keyword>
<dbReference type="InterPro" id="IPR057735">
    <property type="entry name" value="UBE2O-like_tSH3-B"/>
</dbReference>
<gene>
    <name evidence="8" type="ORF">KP509_34G022600</name>
</gene>
<accession>A0A8T2QI13</accession>
<dbReference type="Pfam" id="PF23043">
    <property type="entry name" value="SH3-B_UBE2O"/>
    <property type="match status" value="1"/>
</dbReference>
<evidence type="ECO:0000313" key="9">
    <source>
        <dbReference type="Proteomes" id="UP000825935"/>
    </source>
</evidence>
<dbReference type="EMBL" id="CM035439">
    <property type="protein sequence ID" value="KAH7283756.1"/>
    <property type="molecule type" value="Genomic_DNA"/>
</dbReference>
<sequence length="1084" mass="120238">MEQTQESSINLQSDGTAKDAPQDLSKDVEKPRFAGLYREDVVQSVSKTGILGLVAKIAGDSDSDSSDSEDEQYKEADDDTLSQGCARICWANSEESTHKIDDIKVVDRSFMHGDVVAKVSVPMGQTGIVTSVDLKIDLQLPNGEIISGVDSKTISRVRSFVVGDYVIHDQWLGRIDEIYDNVTVMFGDGSKCRISCADPDRLVPVSLSPMDDSECPYYPGQRVKASFTGVFKSARWLKGCWKPNRNEGTVVNVEVDSVVVYWMAAASTGTASEAPGIPAERQNPKNLKRLMNFSHTTWQLGDRALLPQRYSKKSACVSLVSSELALHSDHEAEEMEGVEQVHDSDLVDGGQSAPTSGKESTIDSWVAYRRKLKRRLTKHKKRAIKKGDFYEPALLVVGTKTRVDVLWQDGTRERNVDTCTLFPVDHVGDHDFWPEQHVMERGSEQDEHDSEISKRSGIVRSVDSKQRTARVRWLSSNTHPQKWPSFEGEEVVSVYELVEHPDFDYCLGDVVIRLSPSVDPSNEASTACAPTAPEDRVASAEKGTEQQQGTASSSTGGIRDELGVSSKSMGETNMSDLSWVGIITAIQDGQIEVAWANGEVSKVGSHAIYVVGRDDDDDGSSQATAAEMEEMDDAASWTTVDSNDTHDVEEEQELDQSDHQSPEDRAQEGYGADMSMGEASSKQNGPGETQSSSGMDGHEMRFGNAFSLSFSALLRALKFAASLLWAIRGPKRYVNQEQSPDYGRKIGSEVHDSTSDNNIQDDETAVQQAEGEAVSMDCGQECHSPTKSEMDDMSHVEDRRIFKQFDSVKNFTDHHFKDDVCQPSNQRRWSKKIQQEWAMLEKCLPETIFVRVFEDRMDLMRSVIVGASGTPYHDGLFFFDLYLPAEYPSSPPHVHYHSGGLRLNPNLYETGKVCLSLLNTWTGKGNEIWHSSTSSILQVLVSIQGLVLNANPYFNEAGYDKQMGTAEGEKNSLAYVENSFLLSCKSMLYLIRRPPMHFEDFVKDHFRRRGPFILRACHAYMQGSPVGSLADDGTVSHLSRKDLEQSTVGFRIMLAKIIPRLISAFKETGACCDAYEQKLSAISV</sequence>
<dbReference type="InterPro" id="IPR016135">
    <property type="entry name" value="UBQ-conjugating_enzyme/RWD"/>
</dbReference>
<dbReference type="GO" id="GO:0005524">
    <property type="term" value="F:ATP binding"/>
    <property type="evidence" value="ECO:0007669"/>
    <property type="project" value="UniProtKB-KW"/>
</dbReference>
<keyword evidence="4" id="KW-0833">Ubl conjugation pathway</keyword>
<reference evidence="8" key="1">
    <citation type="submission" date="2021-08" db="EMBL/GenBank/DDBJ databases">
        <title>WGS assembly of Ceratopteris richardii.</title>
        <authorList>
            <person name="Marchant D.B."/>
            <person name="Chen G."/>
            <person name="Jenkins J."/>
            <person name="Shu S."/>
            <person name="Leebens-Mack J."/>
            <person name="Grimwood J."/>
            <person name="Schmutz J."/>
            <person name="Soltis P."/>
            <person name="Soltis D."/>
            <person name="Chen Z.-H."/>
        </authorList>
    </citation>
    <scope>NUCLEOTIDE SEQUENCE</scope>
    <source>
        <strain evidence="8">Whitten #5841</strain>
        <tissue evidence="8">Leaf</tissue>
    </source>
</reference>
<dbReference type="SUPFAM" id="SSF54495">
    <property type="entry name" value="UBC-like"/>
    <property type="match status" value="1"/>
</dbReference>
<dbReference type="EC" id="2.3.2.23" evidence="1"/>
<proteinExistence type="predicted"/>
<feature type="compositionally biased region" description="Basic and acidic residues" evidence="6">
    <location>
        <begin position="533"/>
        <end position="544"/>
    </location>
</feature>
<feature type="compositionally biased region" description="Polar residues" evidence="6">
    <location>
        <begin position="1"/>
        <end position="15"/>
    </location>
</feature>
<dbReference type="Pfam" id="PF23046">
    <property type="entry name" value="tSH3-B_UBE2O"/>
    <property type="match status" value="1"/>
</dbReference>
<dbReference type="GO" id="GO:0061631">
    <property type="term" value="F:ubiquitin conjugating enzyme activity"/>
    <property type="evidence" value="ECO:0007669"/>
    <property type="project" value="UniProtKB-EC"/>
</dbReference>
<feature type="region of interest" description="Disordered" evidence="6">
    <location>
        <begin position="518"/>
        <end position="571"/>
    </location>
</feature>
<feature type="domain" description="UBC core" evidence="7">
    <location>
        <begin position="828"/>
        <end position="988"/>
    </location>
</feature>
<dbReference type="InterPro" id="IPR057733">
    <property type="entry name" value="UBE2O-like_SH3-B"/>
</dbReference>
<evidence type="ECO:0000256" key="4">
    <source>
        <dbReference type="ARBA" id="ARBA00022786"/>
    </source>
</evidence>
<evidence type="ECO:0000256" key="3">
    <source>
        <dbReference type="ARBA" id="ARBA00022741"/>
    </source>
</evidence>
<feature type="compositionally biased region" description="Acidic residues" evidence="6">
    <location>
        <begin position="61"/>
        <end position="79"/>
    </location>
</feature>
<organism evidence="8 9">
    <name type="scientific">Ceratopteris richardii</name>
    <name type="common">Triangle waterfern</name>
    <dbReference type="NCBI Taxonomy" id="49495"/>
    <lineage>
        <taxon>Eukaryota</taxon>
        <taxon>Viridiplantae</taxon>
        <taxon>Streptophyta</taxon>
        <taxon>Embryophyta</taxon>
        <taxon>Tracheophyta</taxon>
        <taxon>Polypodiopsida</taxon>
        <taxon>Polypodiidae</taxon>
        <taxon>Polypodiales</taxon>
        <taxon>Pteridineae</taxon>
        <taxon>Pteridaceae</taxon>
        <taxon>Parkerioideae</taxon>
        <taxon>Ceratopteris</taxon>
    </lineage>
</organism>
<dbReference type="Pfam" id="PF00179">
    <property type="entry name" value="UQ_con"/>
    <property type="match status" value="1"/>
</dbReference>
<feature type="compositionally biased region" description="Polar residues" evidence="6">
    <location>
        <begin position="678"/>
        <end position="694"/>
    </location>
</feature>
<keyword evidence="3" id="KW-0547">Nucleotide-binding</keyword>
<dbReference type="PROSITE" id="PS50127">
    <property type="entry name" value="UBC_2"/>
    <property type="match status" value="1"/>
</dbReference>
<feature type="compositionally biased region" description="Basic and acidic residues" evidence="6">
    <location>
        <begin position="656"/>
        <end position="667"/>
    </location>
</feature>
<feature type="region of interest" description="Disordered" evidence="6">
    <location>
        <begin position="59"/>
        <end position="79"/>
    </location>
</feature>
<feature type="region of interest" description="Disordered" evidence="6">
    <location>
        <begin position="645"/>
        <end position="698"/>
    </location>
</feature>
<feature type="region of interest" description="Disordered" evidence="6">
    <location>
        <begin position="1"/>
        <end position="30"/>
    </location>
</feature>
<dbReference type="FunFam" id="3.10.110.10:FF:000028">
    <property type="entry name" value="Probable ubiquitin-conjugating enzyme E2 23"/>
    <property type="match status" value="1"/>
</dbReference>
<name>A0A8T2QI13_CERRI</name>
<dbReference type="Pfam" id="PF23044">
    <property type="entry name" value="SH3-C_UBE2O"/>
    <property type="match status" value="1"/>
</dbReference>
<feature type="region of interest" description="Disordered" evidence="6">
    <location>
        <begin position="440"/>
        <end position="463"/>
    </location>
</feature>
<dbReference type="EMBL" id="CM035439">
    <property type="protein sequence ID" value="KAH7283757.1"/>
    <property type="molecule type" value="Genomic_DNA"/>
</dbReference>
<evidence type="ECO:0000256" key="6">
    <source>
        <dbReference type="SAM" id="MobiDB-lite"/>
    </source>
</evidence>
<feature type="compositionally biased region" description="Basic and acidic residues" evidence="6">
    <location>
        <begin position="16"/>
        <end position="30"/>
    </location>
</feature>
<dbReference type="AlphaFoldDB" id="A0A8T2QI13"/>
<dbReference type="PANTHER" id="PTHR46116:SF15">
    <property type="entry name" value="(E3-INDEPENDENT) E2 UBIQUITIN-CONJUGATING ENZYME"/>
    <property type="match status" value="1"/>
</dbReference>
<dbReference type="OMA" id="WVKGFED"/>
<evidence type="ECO:0000313" key="8">
    <source>
        <dbReference type="EMBL" id="KAH7283757.1"/>
    </source>
</evidence>
<dbReference type="Proteomes" id="UP000825935">
    <property type="component" value="Chromosome 34"/>
</dbReference>
<comment type="caution">
    <text evidence="8">The sequence shown here is derived from an EMBL/GenBank/DDBJ whole genome shotgun (WGS) entry which is preliminary data.</text>
</comment>
<dbReference type="InterPro" id="IPR000608">
    <property type="entry name" value="UBC"/>
</dbReference>
<evidence type="ECO:0000256" key="5">
    <source>
        <dbReference type="ARBA" id="ARBA00022840"/>
    </source>
</evidence>
<evidence type="ECO:0000259" key="7">
    <source>
        <dbReference type="PROSITE" id="PS50127"/>
    </source>
</evidence>
<keyword evidence="2" id="KW-0808">Transferase</keyword>
<feature type="compositionally biased region" description="Basic and acidic residues" evidence="6">
    <location>
        <begin position="440"/>
        <end position="454"/>
    </location>
</feature>
<dbReference type="Gene3D" id="3.10.110.10">
    <property type="entry name" value="Ubiquitin Conjugating Enzyme"/>
    <property type="match status" value="1"/>
</dbReference>